<dbReference type="Proteomes" id="UP000027265">
    <property type="component" value="Unassembled WGS sequence"/>
</dbReference>
<feature type="compositionally biased region" description="Basic and acidic residues" evidence="3">
    <location>
        <begin position="159"/>
        <end position="178"/>
    </location>
</feature>
<evidence type="ECO:0000256" key="3">
    <source>
        <dbReference type="SAM" id="MobiDB-lite"/>
    </source>
</evidence>
<evidence type="ECO:0000313" key="6">
    <source>
        <dbReference type="Proteomes" id="UP000027265"/>
    </source>
</evidence>
<feature type="compositionally biased region" description="Polar residues" evidence="3">
    <location>
        <begin position="1"/>
        <end position="11"/>
    </location>
</feature>
<feature type="region of interest" description="Disordered" evidence="3">
    <location>
        <begin position="159"/>
        <end position="186"/>
    </location>
</feature>
<dbReference type="STRING" id="933084.A0A067Q3R0"/>
<feature type="region of interest" description="Disordered" evidence="3">
    <location>
        <begin position="364"/>
        <end position="383"/>
    </location>
</feature>
<reference evidence="6" key="1">
    <citation type="journal article" date="2014" name="Proc. Natl. Acad. Sci. U.S.A.">
        <title>Extensive sampling of basidiomycete genomes demonstrates inadequacy of the white-rot/brown-rot paradigm for wood decay fungi.</title>
        <authorList>
            <person name="Riley R."/>
            <person name="Salamov A.A."/>
            <person name="Brown D.W."/>
            <person name="Nagy L.G."/>
            <person name="Floudas D."/>
            <person name="Held B.W."/>
            <person name="Levasseur A."/>
            <person name="Lombard V."/>
            <person name="Morin E."/>
            <person name="Otillar R."/>
            <person name="Lindquist E.A."/>
            <person name="Sun H."/>
            <person name="LaButti K.M."/>
            <person name="Schmutz J."/>
            <person name="Jabbour D."/>
            <person name="Luo H."/>
            <person name="Baker S.E."/>
            <person name="Pisabarro A.G."/>
            <person name="Walton J.D."/>
            <person name="Blanchette R.A."/>
            <person name="Henrissat B."/>
            <person name="Martin F."/>
            <person name="Cullen D."/>
            <person name="Hibbett D.S."/>
            <person name="Grigoriev I.V."/>
        </authorList>
    </citation>
    <scope>NUCLEOTIDE SEQUENCE [LARGE SCALE GENOMIC DNA]</scope>
    <source>
        <strain evidence="6">MUCL 33604</strain>
    </source>
</reference>
<comment type="similarity">
    <text evidence="1">Belongs to the NSRP1 family.</text>
</comment>
<dbReference type="PANTHER" id="PTHR47845:SF1">
    <property type="entry name" value="NUCLEAR SPECKLE SPLICING REGULATORY PROTEIN 1 HOMOLOG"/>
    <property type="match status" value="1"/>
</dbReference>
<feature type="region of interest" description="Disordered" evidence="3">
    <location>
        <begin position="276"/>
        <end position="312"/>
    </location>
</feature>
<feature type="domain" description="Nuclear speckle splicing regulatory protein 1 N-terminal" evidence="4">
    <location>
        <begin position="64"/>
        <end position="179"/>
    </location>
</feature>
<dbReference type="GO" id="GO:0000381">
    <property type="term" value="P:regulation of alternative mRNA splicing, via spliceosome"/>
    <property type="evidence" value="ECO:0007669"/>
    <property type="project" value="InterPro"/>
</dbReference>
<dbReference type="InterPro" id="IPR053246">
    <property type="entry name" value="NS_splicing_regulatory_protein"/>
</dbReference>
<dbReference type="Pfam" id="PF09745">
    <property type="entry name" value="NSRP1_N"/>
    <property type="match status" value="1"/>
</dbReference>
<organism evidence="5 6">
    <name type="scientific">Jaapia argillacea MUCL 33604</name>
    <dbReference type="NCBI Taxonomy" id="933084"/>
    <lineage>
        <taxon>Eukaryota</taxon>
        <taxon>Fungi</taxon>
        <taxon>Dikarya</taxon>
        <taxon>Basidiomycota</taxon>
        <taxon>Agaricomycotina</taxon>
        <taxon>Agaricomycetes</taxon>
        <taxon>Agaricomycetidae</taxon>
        <taxon>Jaapiales</taxon>
        <taxon>Jaapiaceae</taxon>
        <taxon>Jaapia</taxon>
    </lineage>
</organism>
<keyword evidence="2" id="KW-0175">Coiled coil</keyword>
<dbReference type="PANTHER" id="PTHR47845">
    <property type="entry name" value="NUCLEAR SPECKLE SPLICING REGULATORY PROTEIN 1 HOMOLOG"/>
    <property type="match status" value="1"/>
</dbReference>
<protein>
    <recommendedName>
        <fullName evidence="4">Nuclear speckle splicing regulatory protein 1 N-terminal domain-containing protein</fullName>
    </recommendedName>
</protein>
<feature type="region of interest" description="Disordered" evidence="3">
    <location>
        <begin position="205"/>
        <end position="232"/>
    </location>
</feature>
<proteinExistence type="inferred from homology"/>
<dbReference type="HOGENOM" id="CLU_042321_1_0_1"/>
<dbReference type="EMBL" id="KL197713">
    <property type="protein sequence ID" value="KDQ60785.1"/>
    <property type="molecule type" value="Genomic_DNA"/>
</dbReference>
<dbReference type="AlphaFoldDB" id="A0A067Q3R0"/>
<evidence type="ECO:0000256" key="1">
    <source>
        <dbReference type="ARBA" id="ARBA00010126"/>
    </source>
</evidence>
<evidence type="ECO:0000256" key="2">
    <source>
        <dbReference type="ARBA" id="ARBA00023054"/>
    </source>
</evidence>
<dbReference type="FunCoup" id="A0A067Q3R0">
    <property type="interactions" value="31"/>
</dbReference>
<dbReference type="InterPro" id="IPR018612">
    <property type="entry name" value="NSRP1_N"/>
</dbReference>
<gene>
    <name evidence="5" type="ORF">JAAARDRAFT_76976</name>
</gene>
<dbReference type="InParanoid" id="A0A067Q3R0"/>
<dbReference type="OrthoDB" id="446635at2759"/>
<evidence type="ECO:0000313" key="5">
    <source>
        <dbReference type="EMBL" id="KDQ60785.1"/>
    </source>
</evidence>
<evidence type="ECO:0000259" key="4">
    <source>
        <dbReference type="Pfam" id="PF09745"/>
    </source>
</evidence>
<name>A0A067Q3R0_9AGAM</name>
<sequence>MKLSFSLTANKSKPAGTAPPLKPPPVFGSLDDDIDASPTASDDSKVKVNKKLVAQNVGTSKATRKRLEAEQQVDSSVFEYDEIWDKMQEAKARQKAAKDVEAKERKPKYIEGLLTSAATRRLDHIRAEEKMIQREREAEGDEFKDKEEFVTQAYKDQMAEVRRAEEEEKKREALEKKKNPGGTGMTHFYRQLLEESEKKHEETIAATTAQSQTKTIGPQMPNLTISKPANYTSKSDLELAQVAREQGKEVELNDDNQIVDKRDLLSAGLNLAMPNTRHIGARGSTSRSDETSEVQAHRAVGTAASRKEIDERRRREVLTQLEDERRRVAEDKQRQEREALERIVAKRNTEDDVMSARERYLQRKRRKLEDGALDQGLQADGPF</sequence>
<accession>A0A067Q3R0</accession>
<feature type="region of interest" description="Disordered" evidence="3">
    <location>
        <begin position="1"/>
        <end position="47"/>
    </location>
</feature>
<keyword evidence="6" id="KW-1185">Reference proteome</keyword>